<dbReference type="OrthoDB" id="3422701at2"/>
<name>A0A1G8B8G3_9NOCA</name>
<proteinExistence type="predicted"/>
<feature type="domain" description="ER-bound oxygenase mpaB/mpaB'/Rubber oxygenase catalytic" evidence="1">
    <location>
        <begin position="34"/>
        <end position="249"/>
    </location>
</feature>
<evidence type="ECO:0000313" key="3">
    <source>
        <dbReference type="Proteomes" id="UP000183263"/>
    </source>
</evidence>
<accession>A0A1G8B8G3</accession>
<dbReference type="Proteomes" id="UP000183263">
    <property type="component" value="Unassembled WGS sequence"/>
</dbReference>
<organism evidence="2 3">
    <name type="scientific">Rhodococcus triatomae</name>
    <dbReference type="NCBI Taxonomy" id="300028"/>
    <lineage>
        <taxon>Bacteria</taxon>
        <taxon>Bacillati</taxon>
        <taxon>Actinomycetota</taxon>
        <taxon>Actinomycetes</taxon>
        <taxon>Mycobacteriales</taxon>
        <taxon>Nocardiaceae</taxon>
        <taxon>Rhodococcus</taxon>
    </lineage>
</organism>
<dbReference type="RefSeq" id="WP_083342813.1">
    <property type="nucleotide sequence ID" value="NZ_CP048813.1"/>
</dbReference>
<dbReference type="EMBL" id="FNDN01000001">
    <property type="protein sequence ID" value="SDH29293.1"/>
    <property type="molecule type" value="Genomic_DNA"/>
</dbReference>
<dbReference type="GO" id="GO:0016491">
    <property type="term" value="F:oxidoreductase activity"/>
    <property type="evidence" value="ECO:0007669"/>
    <property type="project" value="InterPro"/>
</dbReference>
<gene>
    <name evidence="2" type="ORF">SAMN05444695_101697</name>
</gene>
<dbReference type="PANTHER" id="PTHR36151:SF3">
    <property type="entry name" value="ER-BOUND OXYGENASE MPAB_MPAB'_RUBBER OXYGENASE CATALYTIC DOMAIN-CONTAINING PROTEIN"/>
    <property type="match status" value="1"/>
</dbReference>
<dbReference type="Pfam" id="PF09995">
    <property type="entry name" value="MPAB_Lcp_cat"/>
    <property type="match status" value="1"/>
</dbReference>
<evidence type="ECO:0000259" key="1">
    <source>
        <dbReference type="Pfam" id="PF09995"/>
    </source>
</evidence>
<evidence type="ECO:0000313" key="2">
    <source>
        <dbReference type="EMBL" id="SDH29293.1"/>
    </source>
</evidence>
<sequence length="283" mass="32081">MSLRLTAGPVTEDRGSAPAGAHDTGSVGLGDITREAFLFLGAGSTVILQLAEPGVGHGVADHSTTLDRPLDRLRTTMTYIYAVTLGTEDERRRVVRMVNKAHVPVRSATYNAFDPELQLWVAATLYHGAVDLHERFHGPLDDASADRVYREAAIYGTALQVREDMWPQDRHAFRAYWTESLDNLSVDAEVRHYVRQLLRGGRAPRPIRAATGLNRFVTIGLLPPQLREALALPWSDRDQRRFDRLMTVLPPVYNRMPVWLRTLPSRYYLRDMRRRLAAHRHVI</sequence>
<protein>
    <submittedName>
        <fullName evidence="2">Uncharacterized conserved protein, DUF2236 family</fullName>
    </submittedName>
</protein>
<dbReference type="InterPro" id="IPR018713">
    <property type="entry name" value="MPAB/Lcp_cat_dom"/>
</dbReference>
<keyword evidence="3" id="KW-1185">Reference proteome</keyword>
<reference evidence="2 3" key="1">
    <citation type="submission" date="2016-10" db="EMBL/GenBank/DDBJ databases">
        <authorList>
            <person name="de Groot N.N."/>
        </authorList>
    </citation>
    <scope>NUCLEOTIDE SEQUENCE [LARGE SCALE GENOMIC DNA]</scope>
    <source>
        <strain evidence="2 3">DSM 44892</strain>
    </source>
</reference>
<dbReference type="PANTHER" id="PTHR36151">
    <property type="entry name" value="BLR2777 PROTEIN"/>
    <property type="match status" value="1"/>
</dbReference>
<dbReference type="AlphaFoldDB" id="A0A1G8B8G3"/>